<sequence>MNMIELDGSQGEGGGQILRTALTLSMITGTPFRIERIRAKRSKPGLLRQHLTAVKAAAEICGAQVEGAEAGSLTLSFTPGAIRSGDYRYAIGTAGSCTLVLQTVLPALWFADAPSTVHVSGGTHNPAAPPADFLITAWLPLLRRMGVQMDLDLLRHGFYPAGGGEVRARVQPVAALLPLTLDARGEFVSAQATAIIAGVPGEVAKRELDVLQQELGLADLQVRGLPGNQGPGNALLVALHYAAVSEVFMALGEKGLPAVRVAEGLAREVTAYRDASGAVAEHLADQLLLPMALAGAGSFTTTALSSHLKTNAEVIAKFLAVEIHVHDCGQERDGAWRVAVL</sequence>
<protein>
    <recommendedName>
        <fullName evidence="5 6">RNA 3'-terminal phosphate cyclase</fullName>
        <shortName evidence="5">RNA cyclase</shortName>
        <shortName evidence="5">RNA-3'-phosphate cyclase</shortName>
        <ecNumber evidence="5 6">6.5.1.4</ecNumber>
    </recommendedName>
</protein>
<evidence type="ECO:0000259" key="8">
    <source>
        <dbReference type="Pfam" id="PF05189"/>
    </source>
</evidence>
<feature type="binding site" evidence="5">
    <location>
        <position position="102"/>
    </location>
    <ligand>
        <name>ATP</name>
        <dbReference type="ChEBI" id="CHEBI:30616"/>
    </ligand>
</feature>
<evidence type="ECO:0000256" key="2">
    <source>
        <dbReference type="ARBA" id="ARBA00022598"/>
    </source>
</evidence>
<evidence type="ECO:0000256" key="1">
    <source>
        <dbReference type="ARBA" id="ARBA00009206"/>
    </source>
</evidence>
<dbReference type="NCBIfam" id="NF003247">
    <property type="entry name" value="PRK04204.1-3"/>
    <property type="match status" value="1"/>
</dbReference>
<dbReference type="HAMAP" id="MF_00200">
    <property type="entry name" value="RTC"/>
    <property type="match status" value="1"/>
</dbReference>
<evidence type="ECO:0000256" key="4">
    <source>
        <dbReference type="ARBA" id="ARBA00024481"/>
    </source>
</evidence>
<dbReference type="Proteomes" id="UP001500547">
    <property type="component" value="Unassembled WGS sequence"/>
</dbReference>
<dbReference type="NCBIfam" id="NF003246">
    <property type="entry name" value="PRK04204.1-2"/>
    <property type="match status" value="1"/>
</dbReference>
<dbReference type="InterPro" id="IPR036553">
    <property type="entry name" value="RPTC_insert"/>
</dbReference>
<dbReference type="InterPro" id="IPR000228">
    <property type="entry name" value="RNA3'_term_phos_cyc"/>
</dbReference>
<dbReference type="Pfam" id="PF05189">
    <property type="entry name" value="RTC_insert"/>
    <property type="match status" value="1"/>
</dbReference>
<dbReference type="EC" id="6.5.1.4" evidence="5 6"/>
<dbReference type="Gene3D" id="3.30.360.20">
    <property type="entry name" value="RNA 3'-terminal phosphate cyclase, insert domain"/>
    <property type="match status" value="1"/>
</dbReference>
<proteinExistence type="inferred from homology"/>
<dbReference type="NCBIfam" id="TIGR03399">
    <property type="entry name" value="RNA_3prim_cycl"/>
    <property type="match status" value="1"/>
</dbReference>
<feature type="active site" description="Tele-AMP-histidine intermediate" evidence="5">
    <location>
        <position position="307"/>
    </location>
</feature>
<dbReference type="InterPro" id="IPR023797">
    <property type="entry name" value="RNA3'_phos_cyclase_dom"/>
</dbReference>
<dbReference type="Pfam" id="PF01137">
    <property type="entry name" value="RTC"/>
    <property type="match status" value="1"/>
</dbReference>
<dbReference type="CDD" id="cd00874">
    <property type="entry name" value="RNA_Cyclase_Class_II"/>
    <property type="match status" value="1"/>
</dbReference>
<feature type="domain" description="RNA 3'-terminal phosphate cyclase insert" evidence="8">
    <location>
        <begin position="183"/>
        <end position="271"/>
    </location>
</feature>
<comment type="function">
    <text evidence="5">Catalyzes the conversion of 3'-phosphate to a 2',3'-cyclic phosphodiester at the end of RNA. The mechanism of action of the enzyme occurs in 3 steps: (A) adenylation of the enzyme by ATP; (B) transfer of adenylate to an RNA-N3'P to produce RNA-N3'PP5'A; (C) and attack of the adjacent 2'-hydroxyl on the 3'-phosphorus in the diester linkage to produce the cyclic end product. The biological role of this enzyme is unknown but it is likely to function in some aspects of cellular RNA processing.</text>
</comment>
<dbReference type="Gene3D" id="3.65.10.20">
    <property type="entry name" value="RNA 3'-terminal phosphate cyclase domain"/>
    <property type="match status" value="1"/>
</dbReference>
<keyword evidence="5" id="KW-0963">Cytoplasm</keyword>
<evidence type="ECO:0000256" key="3">
    <source>
        <dbReference type="ARBA" id="ARBA00022741"/>
    </source>
</evidence>
<evidence type="ECO:0000256" key="5">
    <source>
        <dbReference type="HAMAP-Rule" id="MF_00200"/>
    </source>
</evidence>
<dbReference type="RefSeq" id="WP_345533223.1">
    <property type="nucleotide sequence ID" value="NZ_BAABLD010000008.1"/>
</dbReference>
<organism evidence="9 10">
    <name type="scientific">Viridibacterium curvum</name>
    <dbReference type="NCBI Taxonomy" id="1101404"/>
    <lineage>
        <taxon>Bacteria</taxon>
        <taxon>Pseudomonadati</taxon>
        <taxon>Pseudomonadota</taxon>
        <taxon>Betaproteobacteria</taxon>
        <taxon>Rhodocyclales</taxon>
        <taxon>Rhodocyclaceae</taxon>
        <taxon>Viridibacterium</taxon>
    </lineage>
</organism>
<dbReference type="SUPFAM" id="SSF52913">
    <property type="entry name" value="RNA 3'-terminal phosphate cyclase, RPTC, insert domain"/>
    <property type="match status" value="1"/>
</dbReference>
<accession>A0ABP9QSN4</accession>
<dbReference type="InterPro" id="IPR020719">
    <property type="entry name" value="RNA3'_term_phos_cycl-like_CS"/>
</dbReference>
<name>A0ABP9QSN4_9RHOO</name>
<dbReference type="PIRSF" id="PIRSF005378">
    <property type="entry name" value="RNA3'_term_phos_cycl_euk"/>
    <property type="match status" value="1"/>
</dbReference>
<dbReference type="InterPro" id="IPR017770">
    <property type="entry name" value="RNA3'_term_phos_cyc_type_1"/>
</dbReference>
<keyword evidence="3 5" id="KW-0547">Nucleotide-binding</keyword>
<evidence type="ECO:0000313" key="10">
    <source>
        <dbReference type="Proteomes" id="UP001500547"/>
    </source>
</evidence>
<evidence type="ECO:0000256" key="6">
    <source>
        <dbReference type="NCBIfam" id="TIGR03399"/>
    </source>
</evidence>
<evidence type="ECO:0000313" key="9">
    <source>
        <dbReference type="EMBL" id="GAA5166665.1"/>
    </source>
</evidence>
<gene>
    <name evidence="5 9" type="primary">rtcA</name>
    <name evidence="9" type="ORF">GCM10025770_24130</name>
</gene>
<feature type="domain" description="RNA 3'-terminal phosphate cyclase" evidence="7">
    <location>
        <begin position="11"/>
        <end position="325"/>
    </location>
</feature>
<keyword evidence="10" id="KW-1185">Reference proteome</keyword>
<keyword evidence="2 5" id="KW-0436">Ligase</keyword>
<evidence type="ECO:0000259" key="7">
    <source>
        <dbReference type="Pfam" id="PF01137"/>
    </source>
</evidence>
<dbReference type="InterPro" id="IPR013791">
    <property type="entry name" value="RNA3'-term_phos_cycl_insert"/>
</dbReference>
<comment type="caution">
    <text evidence="9">The sequence shown here is derived from an EMBL/GenBank/DDBJ whole genome shotgun (WGS) entry which is preliminary data.</text>
</comment>
<comment type="catalytic activity">
    <reaction evidence="4 5">
        <text>a 3'-end 3'-phospho-ribonucleotide-RNA + ATP = a 3'-end 2',3'-cyclophospho-ribonucleotide-RNA + AMP + diphosphate</text>
        <dbReference type="Rhea" id="RHEA:23976"/>
        <dbReference type="Rhea" id="RHEA-COMP:10463"/>
        <dbReference type="Rhea" id="RHEA-COMP:10464"/>
        <dbReference type="ChEBI" id="CHEBI:30616"/>
        <dbReference type="ChEBI" id="CHEBI:33019"/>
        <dbReference type="ChEBI" id="CHEBI:83062"/>
        <dbReference type="ChEBI" id="CHEBI:83064"/>
        <dbReference type="ChEBI" id="CHEBI:456215"/>
        <dbReference type="EC" id="6.5.1.4"/>
    </reaction>
</comment>
<dbReference type="EMBL" id="BAABLD010000008">
    <property type="protein sequence ID" value="GAA5166665.1"/>
    <property type="molecule type" value="Genomic_DNA"/>
</dbReference>
<keyword evidence="5" id="KW-0067">ATP-binding</keyword>
<dbReference type="SUPFAM" id="SSF55205">
    <property type="entry name" value="EPT/RTPC-like"/>
    <property type="match status" value="2"/>
</dbReference>
<dbReference type="PANTHER" id="PTHR11096:SF0">
    <property type="entry name" value="RNA 3'-TERMINAL PHOSPHATE CYCLASE"/>
    <property type="match status" value="1"/>
</dbReference>
<comment type="subcellular location">
    <subcellularLocation>
        <location evidence="5">Cytoplasm</location>
    </subcellularLocation>
</comment>
<dbReference type="InterPro" id="IPR013792">
    <property type="entry name" value="RNA3'P_cycl/enolpyr_Trfase_a/b"/>
</dbReference>
<dbReference type="PROSITE" id="PS01287">
    <property type="entry name" value="RTC"/>
    <property type="match status" value="1"/>
</dbReference>
<reference evidence="10" key="1">
    <citation type="journal article" date="2019" name="Int. J. Syst. Evol. Microbiol.">
        <title>The Global Catalogue of Microorganisms (GCM) 10K type strain sequencing project: providing services to taxonomists for standard genome sequencing and annotation.</title>
        <authorList>
            <consortium name="The Broad Institute Genomics Platform"/>
            <consortium name="The Broad Institute Genome Sequencing Center for Infectious Disease"/>
            <person name="Wu L."/>
            <person name="Ma J."/>
        </authorList>
    </citation>
    <scope>NUCLEOTIDE SEQUENCE [LARGE SCALE GENOMIC DNA]</scope>
    <source>
        <strain evidence="10">JCM 18715</strain>
    </source>
</reference>
<feature type="binding site" evidence="5">
    <location>
        <begin position="282"/>
        <end position="286"/>
    </location>
    <ligand>
        <name>ATP</name>
        <dbReference type="ChEBI" id="CHEBI:30616"/>
    </ligand>
</feature>
<dbReference type="PANTHER" id="PTHR11096">
    <property type="entry name" value="RNA 3' TERMINAL PHOSPHATE CYCLASE"/>
    <property type="match status" value="1"/>
</dbReference>
<comment type="similarity">
    <text evidence="1 5">Belongs to the RNA 3'-terminal cyclase family. Type 1 subfamily.</text>
</comment>
<dbReference type="InterPro" id="IPR037136">
    <property type="entry name" value="RNA3'_phos_cyclase_dom_sf"/>
</dbReference>